<dbReference type="SUPFAM" id="SSF46934">
    <property type="entry name" value="UBA-like"/>
    <property type="match status" value="2"/>
</dbReference>
<reference evidence="4 5" key="1">
    <citation type="submission" date="2019-07" db="EMBL/GenBank/DDBJ databases">
        <title>Genomics analysis of Aphanomyces spp. identifies a new class of oomycete effector associated with host adaptation.</title>
        <authorList>
            <person name="Gaulin E."/>
        </authorList>
    </citation>
    <scope>NUCLEOTIDE SEQUENCE [LARGE SCALE GENOMIC DNA]</scope>
    <source>
        <strain evidence="4 5">ATCC 201684</strain>
    </source>
</reference>
<evidence type="ECO:0000256" key="1">
    <source>
        <dbReference type="SAM" id="MobiDB-lite"/>
    </source>
</evidence>
<evidence type="ECO:0000259" key="2">
    <source>
        <dbReference type="PROSITE" id="PS50030"/>
    </source>
</evidence>
<evidence type="ECO:0000259" key="3">
    <source>
        <dbReference type="PROSITE" id="PS50053"/>
    </source>
</evidence>
<dbReference type="GO" id="GO:0031593">
    <property type="term" value="F:polyubiquitin modification-dependent protein binding"/>
    <property type="evidence" value="ECO:0007669"/>
    <property type="project" value="TreeGrafter"/>
</dbReference>
<dbReference type="EMBL" id="VJMJ01000029">
    <property type="protein sequence ID" value="KAF0742274.1"/>
    <property type="molecule type" value="Genomic_DNA"/>
</dbReference>
<dbReference type="GO" id="GO:0043161">
    <property type="term" value="P:proteasome-mediated ubiquitin-dependent protein catabolic process"/>
    <property type="evidence" value="ECO:0007669"/>
    <property type="project" value="TreeGrafter"/>
</dbReference>
<dbReference type="Gene3D" id="1.10.8.10">
    <property type="entry name" value="DNA helicase RuvA subunit, C-terminal domain"/>
    <property type="match status" value="2"/>
</dbReference>
<evidence type="ECO:0008006" key="6">
    <source>
        <dbReference type="Google" id="ProtNLM"/>
    </source>
</evidence>
<feature type="region of interest" description="Disordered" evidence="1">
    <location>
        <begin position="208"/>
        <end position="233"/>
    </location>
</feature>
<dbReference type="PANTHER" id="PTHR10621">
    <property type="entry name" value="UV EXCISION REPAIR PROTEIN RAD23"/>
    <property type="match status" value="1"/>
</dbReference>
<feature type="compositionally biased region" description="Acidic residues" evidence="1">
    <location>
        <begin position="217"/>
        <end position="228"/>
    </location>
</feature>
<sequence length="291" mass="32051">MGRSITVVVIGTLPGQPSKNGGKKRSLEQTQSNILHLEMQIQVELAWSVQRLKEEIASTLDRELQSSVDIPPENQYIAINGSVVCDADSVGSVLLDKRTIVCAIDATQENAPSRETTEQSVAVHALERMGFSTKRAKEALDISNNNVEAAVAFLTDGIYIDTSTQRKTDDRLADIAMNKPYYLFTALQSCDPDHLVDMTLDRMSAAMQRQQSKQEVDEIDTADEEETKEEMSPAAELVYNEADFLQEHLAAAAIERLQALGFGREEAYNAYAACGRDENAAANLLLESFAM</sequence>
<dbReference type="GO" id="GO:0070628">
    <property type="term" value="F:proteasome binding"/>
    <property type="evidence" value="ECO:0007669"/>
    <property type="project" value="TreeGrafter"/>
</dbReference>
<proteinExistence type="predicted"/>
<feature type="domain" description="Ubiquitin-like" evidence="3">
    <location>
        <begin position="25"/>
        <end position="101"/>
    </location>
</feature>
<dbReference type="InterPro" id="IPR015940">
    <property type="entry name" value="UBA"/>
</dbReference>
<dbReference type="VEuPathDB" id="FungiDB:AeMF1_009402"/>
<dbReference type="PROSITE" id="PS50030">
    <property type="entry name" value="UBA"/>
    <property type="match status" value="2"/>
</dbReference>
<dbReference type="InterPro" id="IPR000626">
    <property type="entry name" value="Ubiquitin-like_dom"/>
</dbReference>
<evidence type="ECO:0000313" key="4">
    <source>
        <dbReference type="EMBL" id="KAF0742274.1"/>
    </source>
</evidence>
<dbReference type="PROSITE" id="PS50053">
    <property type="entry name" value="UBIQUITIN_2"/>
    <property type="match status" value="1"/>
</dbReference>
<evidence type="ECO:0000313" key="5">
    <source>
        <dbReference type="Proteomes" id="UP000481153"/>
    </source>
</evidence>
<comment type="caution">
    <text evidence="4">The sequence shown here is derived from an EMBL/GenBank/DDBJ whole genome shotgun (WGS) entry which is preliminary data.</text>
</comment>
<dbReference type="GO" id="GO:0005654">
    <property type="term" value="C:nucleoplasm"/>
    <property type="evidence" value="ECO:0007669"/>
    <property type="project" value="TreeGrafter"/>
</dbReference>
<dbReference type="Proteomes" id="UP000481153">
    <property type="component" value="Unassembled WGS sequence"/>
</dbReference>
<dbReference type="Pfam" id="PF00627">
    <property type="entry name" value="UBA"/>
    <property type="match status" value="2"/>
</dbReference>
<dbReference type="CDD" id="cd14281">
    <property type="entry name" value="UBA2_Rad23_like"/>
    <property type="match status" value="1"/>
</dbReference>
<dbReference type="GO" id="GO:0043130">
    <property type="term" value="F:ubiquitin binding"/>
    <property type="evidence" value="ECO:0007669"/>
    <property type="project" value="TreeGrafter"/>
</dbReference>
<feature type="domain" description="UBA" evidence="2">
    <location>
        <begin position="115"/>
        <end position="157"/>
    </location>
</feature>
<gene>
    <name evidence="4" type="ORF">Ae201684_002678</name>
</gene>
<keyword evidence="5" id="KW-1185">Reference proteome</keyword>
<dbReference type="InterPro" id="IPR009060">
    <property type="entry name" value="UBA-like_sf"/>
</dbReference>
<organism evidence="4 5">
    <name type="scientific">Aphanomyces euteiches</name>
    <dbReference type="NCBI Taxonomy" id="100861"/>
    <lineage>
        <taxon>Eukaryota</taxon>
        <taxon>Sar</taxon>
        <taxon>Stramenopiles</taxon>
        <taxon>Oomycota</taxon>
        <taxon>Saprolegniomycetes</taxon>
        <taxon>Saprolegniales</taxon>
        <taxon>Verrucalvaceae</taxon>
        <taxon>Aphanomyces</taxon>
    </lineage>
</organism>
<protein>
    <recommendedName>
        <fullName evidence="6">UV excision repair protein RAD23</fullName>
    </recommendedName>
</protein>
<feature type="domain" description="UBA" evidence="2">
    <location>
        <begin position="244"/>
        <end position="288"/>
    </location>
</feature>
<dbReference type="GO" id="GO:0005829">
    <property type="term" value="C:cytosol"/>
    <property type="evidence" value="ECO:0007669"/>
    <property type="project" value="TreeGrafter"/>
</dbReference>
<dbReference type="AlphaFoldDB" id="A0A6G0XP36"/>
<accession>A0A6G0XP36</accession>
<dbReference type="PANTHER" id="PTHR10621:SF0">
    <property type="entry name" value="UV EXCISION REPAIR PROTEIN RAD23"/>
    <property type="match status" value="1"/>
</dbReference>
<dbReference type="SMART" id="SM00165">
    <property type="entry name" value="UBA"/>
    <property type="match status" value="2"/>
</dbReference>
<name>A0A6G0XP36_9STRA</name>